<feature type="region of interest" description="Disordered" evidence="1">
    <location>
        <begin position="55"/>
        <end position="166"/>
    </location>
</feature>
<accession>A0A8J4DJM0</accession>
<proteinExistence type="predicted"/>
<sequence>MIVGSLLLILGAVALLVLGLTWGSSVLLISSIAVSLLAAVALVVGARQAAARSGLAAPVPPAAAEAPTVPRARTQEPVAPASVADDEPGATYDDRTGAFARDRAPARDAAEPAVEPAVEPAAAPATGRAVVTEDEPEARPAAPQQRGAPDDGLAEPDPEDPADEPRAQWVAPADAARLAVTTIEVLVVDQRPRYHVAGCPFLGGRETDALPVAEAIDLGFTPCGLCRPVDRLLRTHHA</sequence>
<feature type="compositionally biased region" description="Acidic residues" evidence="1">
    <location>
        <begin position="152"/>
        <end position="162"/>
    </location>
</feature>
<name>A0A8J4DJM0_9ACTN</name>
<dbReference type="RefSeq" id="WP_203938658.1">
    <property type="nucleotide sequence ID" value="NZ_BAAAGJ010000005.1"/>
</dbReference>
<comment type="caution">
    <text evidence="2">The sequence shown here is derived from an EMBL/GenBank/DDBJ whole genome shotgun (WGS) entry which is preliminary data.</text>
</comment>
<dbReference type="AlphaFoldDB" id="A0A8J4DJM0"/>
<evidence type="ECO:0000256" key="1">
    <source>
        <dbReference type="SAM" id="MobiDB-lite"/>
    </source>
</evidence>
<feature type="compositionally biased region" description="Basic and acidic residues" evidence="1">
    <location>
        <begin position="92"/>
        <end position="110"/>
    </location>
</feature>
<gene>
    <name evidence="2" type="ORF">Sya03_27250</name>
</gene>
<organism evidence="2 3">
    <name type="scientific">Spirilliplanes yamanashiensis</name>
    <dbReference type="NCBI Taxonomy" id="42233"/>
    <lineage>
        <taxon>Bacteria</taxon>
        <taxon>Bacillati</taxon>
        <taxon>Actinomycetota</taxon>
        <taxon>Actinomycetes</taxon>
        <taxon>Micromonosporales</taxon>
        <taxon>Micromonosporaceae</taxon>
        <taxon>Spirilliplanes</taxon>
    </lineage>
</organism>
<keyword evidence="3" id="KW-1185">Reference proteome</keyword>
<evidence type="ECO:0000313" key="2">
    <source>
        <dbReference type="EMBL" id="GIJ03373.1"/>
    </source>
</evidence>
<feature type="compositionally biased region" description="Low complexity" evidence="1">
    <location>
        <begin position="55"/>
        <end position="72"/>
    </location>
</feature>
<protein>
    <submittedName>
        <fullName evidence="2">Uncharacterized protein</fullName>
    </submittedName>
</protein>
<evidence type="ECO:0000313" key="3">
    <source>
        <dbReference type="Proteomes" id="UP000652013"/>
    </source>
</evidence>
<feature type="compositionally biased region" description="Low complexity" evidence="1">
    <location>
        <begin position="139"/>
        <end position="151"/>
    </location>
</feature>
<dbReference type="Proteomes" id="UP000652013">
    <property type="component" value="Unassembled WGS sequence"/>
</dbReference>
<dbReference type="EMBL" id="BOOY01000020">
    <property type="protein sequence ID" value="GIJ03373.1"/>
    <property type="molecule type" value="Genomic_DNA"/>
</dbReference>
<reference evidence="2" key="1">
    <citation type="submission" date="2021-01" db="EMBL/GenBank/DDBJ databases">
        <title>Whole genome shotgun sequence of Spirilliplanes yamanashiensis NBRC 15828.</title>
        <authorList>
            <person name="Komaki H."/>
            <person name="Tamura T."/>
        </authorList>
    </citation>
    <scope>NUCLEOTIDE SEQUENCE</scope>
    <source>
        <strain evidence="2">NBRC 15828</strain>
    </source>
</reference>
<feature type="compositionally biased region" description="Low complexity" evidence="1">
    <location>
        <begin position="111"/>
        <end position="125"/>
    </location>
</feature>